<dbReference type="Ensembl" id="ENSCINT00000034972.1">
    <property type="protein sequence ID" value="ENSCINP00000032281.1"/>
    <property type="gene ID" value="ENSCING00000018861.1"/>
</dbReference>
<dbReference type="InterPro" id="IPR012337">
    <property type="entry name" value="RNaseH-like_sf"/>
</dbReference>
<sequence>WLSYDVGKDKAFCTICKWAVTNKHVLLTWAIDGYSNWKKGKSGVVKHNESKSHRDNATTKNVCDGRSSTSLLVSKKSYTKMQQNRKALDAIFSTMLLLARQGLAVRGHTDERSNLHAVMGLLAKYNLDISRWLNQSSFTWLSHGTTNEILDTLGSSVLNEIVNPIKKAKYFSIIADETTDLSVSTQLSLCIRFVNCDFTVNEHLVDLAVCPSTTAESLHQLLTKAVISLGLDLSDCRGQGYDGAATMSGMVSGVQARFKQTYPAMLFVHCIGHQLNLAVQDSLKYLRQGTHALSILENTVNFINASPKRLNNFREFKASSDATSTSLRPLCPTRWVMRLPAIDAFLKQFSVVLDWLETISSDTTIDPVTRNKASSHLMSLEKFEVYFMLRIFQKLLTIINPIHVAIQKRGISIGQVRSLIEQLLSTLFASVEDRQQAIDFFLVCERSAAQMGVQTPVLPRGVGRRTARIQATNHDDGTGGSIIELYSTLHCNIFQKAAAAIISRYCMPDLAVVSYIEEVLLHKHSDEAMAKICTLYQQDFNAAHLHVEQVQLKSYTAHKNLSISGIEDLRSLFASNESLAIMMPNISNLLKIYMTIPCTTCEAERCFSTLRRIKNYLRTTMTQNRLKNLVLLNVHQAEAAHLNLVPIVNSWIDQATVRKNTF</sequence>
<feature type="domain" description="DUF4371" evidence="2">
    <location>
        <begin position="77"/>
        <end position="252"/>
    </location>
</feature>
<evidence type="ECO:0000313" key="3">
    <source>
        <dbReference type="Ensembl" id="ENSCINP00000032281.1"/>
    </source>
</evidence>
<evidence type="ECO:0000259" key="2">
    <source>
        <dbReference type="Pfam" id="PF14291"/>
    </source>
</evidence>
<dbReference type="InParanoid" id="H2XRJ7"/>
<dbReference type="HOGENOM" id="CLU_006175_4_2_1"/>
<dbReference type="Proteomes" id="UP000008144">
    <property type="component" value="Unassembled WGS sequence"/>
</dbReference>
<evidence type="ECO:0000313" key="4">
    <source>
        <dbReference type="Proteomes" id="UP000008144"/>
    </source>
</evidence>
<reference evidence="4" key="1">
    <citation type="journal article" date="2002" name="Science">
        <title>The draft genome of Ciona intestinalis: insights into chordate and vertebrate origins.</title>
        <authorList>
            <person name="Dehal P."/>
            <person name="Satou Y."/>
            <person name="Campbell R.K."/>
            <person name="Chapman J."/>
            <person name="Degnan B."/>
            <person name="De Tomaso A."/>
            <person name="Davidson B."/>
            <person name="Di Gregorio A."/>
            <person name="Gelpke M."/>
            <person name="Goodstein D.M."/>
            <person name="Harafuji N."/>
            <person name="Hastings K.E."/>
            <person name="Ho I."/>
            <person name="Hotta K."/>
            <person name="Huang W."/>
            <person name="Kawashima T."/>
            <person name="Lemaire P."/>
            <person name="Martinez D."/>
            <person name="Meinertzhagen I.A."/>
            <person name="Necula S."/>
            <person name="Nonaka M."/>
            <person name="Putnam N."/>
            <person name="Rash S."/>
            <person name="Saiga H."/>
            <person name="Satake M."/>
            <person name="Terry A."/>
            <person name="Yamada L."/>
            <person name="Wang H.G."/>
            <person name="Awazu S."/>
            <person name="Azumi K."/>
            <person name="Boore J."/>
            <person name="Branno M."/>
            <person name="Chin-Bow S."/>
            <person name="DeSantis R."/>
            <person name="Doyle S."/>
            <person name="Francino P."/>
            <person name="Keys D.N."/>
            <person name="Haga S."/>
            <person name="Hayashi H."/>
            <person name="Hino K."/>
            <person name="Imai K.S."/>
            <person name="Inaba K."/>
            <person name="Kano S."/>
            <person name="Kobayashi K."/>
            <person name="Kobayashi M."/>
            <person name="Lee B.I."/>
            <person name="Makabe K.W."/>
            <person name="Manohar C."/>
            <person name="Matassi G."/>
            <person name="Medina M."/>
            <person name="Mochizuki Y."/>
            <person name="Mount S."/>
            <person name="Morishita T."/>
            <person name="Miura S."/>
            <person name="Nakayama A."/>
            <person name="Nishizaka S."/>
            <person name="Nomoto H."/>
            <person name="Ohta F."/>
            <person name="Oishi K."/>
            <person name="Rigoutsos I."/>
            <person name="Sano M."/>
            <person name="Sasaki A."/>
            <person name="Sasakura Y."/>
            <person name="Shoguchi E."/>
            <person name="Shin-i T."/>
            <person name="Spagnuolo A."/>
            <person name="Stainier D."/>
            <person name="Suzuki M.M."/>
            <person name="Tassy O."/>
            <person name="Takatori N."/>
            <person name="Tokuoka M."/>
            <person name="Yagi K."/>
            <person name="Yoshizaki F."/>
            <person name="Wada S."/>
            <person name="Zhang C."/>
            <person name="Hyatt P.D."/>
            <person name="Larimer F."/>
            <person name="Detter C."/>
            <person name="Doggett N."/>
            <person name="Glavina T."/>
            <person name="Hawkins T."/>
            <person name="Richardson P."/>
            <person name="Lucas S."/>
            <person name="Kohara Y."/>
            <person name="Levine M."/>
            <person name="Satoh N."/>
            <person name="Rokhsar D.S."/>
        </authorList>
    </citation>
    <scope>NUCLEOTIDE SEQUENCE [LARGE SCALE GENOMIC DNA]</scope>
</reference>
<gene>
    <name evidence="3" type="primary">LOC101243272</name>
</gene>
<dbReference type="AlphaFoldDB" id="H2XRJ7"/>
<dbReference type="SUPFAM" id="SSF53098">
    <property type="entry name" value="Ribonuclease H-like"/>
    <property type="match status" value="1"/>
</dbReference>
<organism evidence="3 4">
    <name type="scientific">Ciona intestinalis</name>
    <name type="common">Transparent sea squirt</name>
    <name type="synonym">Ascidia intestinalis</name>
    <dbReference type="NCBI Taxonomy" id="7719"/>
    <lineage>
        <taxon>Eukaryota</taxon>
        <taxon>Metazoa</taxon>
        <taxon>Chordata</taxon>
        <taxon>Tunicata</taxon>
        <taxon>Ascidiacea</taxon>
        <taxon>Phlebobranchia</taxon>
        <taxon>Cionidae</taxon>
        <taxon>Ciona</taxon>
    </lineage>
</organism>
<name>H2XRJ7_CIOIN</name>
<reference evidence="3" key="3">
    <citation type="submission" date="2025-09" db="UniProtKB">
        <authorList>
            <consortium name="Ensembl"/>
        </authorList>
    </citation>
    <scope>IDENTIFICATION</scope>
</reference>
<dbReference type="InterPro" id="IPR008906">
    <property type="entry name" value="HATC_C_dom"/>
</dbReference>
<dbReference type="GO" id="GO:0046983">
    <property type="term" value="F:protein dimerization activity"/>
    <property type="evidence" value="ECO:0007669"/>
    <property type="project" value="InterPro"/>
</dbReference>
<dbReference type="InterPro" id="IPR025398">
    <property type="entry name" value="DUF4371"/>
</dbReference>
<evidence type="ECO:0000259" key="1">
    <source>
        <dbReference type="Pfam" id="PF05699"/>
    </source>
</evidence>
<dbReference type="GeneTree" id="ENSGT00940000162068"/>
<dbReference type="FunCoup" id="H2XRJ7">
    <property type="interactions" value="23"/>
</dbReference>
<proteinExistence type="predicted"/>
<dbReference type="PANTHER" id="PTHR45749">
    <property type="match status" value="1"/>
</dbReference>
<dbReference type="OMA" id="TICKWAV"/>
<feature type="domain" description="HAT C-terminal dimerisation" evidence="1">
    <location>
        <begin position="583"/>
        <end position="636"/>
    </location>
</feature>
<keyword evidence="4" id="KW-1185">Reference proteome</keyword>
<dbReference type="Pfam" id="PF14291">
    <property type="entry name" value="DUF4371"/>
    <property type="match status" value="1"/>
</dbReference>
<dbReference type="PANTHER" id="PTHR45749:SF14">
    <property type="entry name" value="TTF-TYPE DOMAIN-CONTAINING PROTEIN"/>
    <property type="match status" value="1"/>
</dbReference>
<accession>H2XRJ7</accession>
<dbReference type="Pfam" id="PF05699">
    <property type="entry name" value="Dimer_Tnp_hAT"/>
    <property type="match status" value="1"/>
</dbReference>
<protein>
    <submittedName>
        <fullName evidence="3">Zinc finger MYM-type protein 1-like</fullName>
    </submittedName>
</protein>
<reference evidence="3" key="2">
    <citation type="submission" date="2025-08" db="UniProtKB">
        <authorList>
            <consortium name="Ensembl"/>
        </authorList>
    </citation>
    <scope>IDENTIFICATION</scope>
</reference>